<reference evidence="6" key="1">
    <citation type="submission" date="2016-11" db="EMBL/GenBank/DDBJ databases">
        <authorList>
            <person name="Varghese N."/>
            <person name="Submissions S."/>
        </authorList>
    </citation>
    <scope>NUCLEOTIDE SEQUENCE [LARGE SCALE GENOMIC DNA]</scope>
    <source>
        <strain evidence="6">DSM 100564</strain>
    </source>
</reference>
<dbReference type="GO" id="GO:0016491">
    <property type="term" value="F:oxidoreductase activity"/>
    <property type="evidence" value="ECO:0007669"/>
    <property type="project" value="InterPro"/>
</dbReference>
<sequence length="522" mass="54264">MTNSSTYDVVVIGGGHNGLAAAATLAKKGKSVCVIEKSDAMGGMARNVAMGEGVSAPQIAHLLHNLNPKVAKELGLGDLLKGSPLPTTSLSADGNHVVVEGAMVRFADGTTHPDVNAYAKQTAQLRKFAGLLGQLSTKSPPKLDGGLTSMAALGELAGLAKLGLNVKMMGKKDMREFLRVVLTNVYDLVLDEMPDGPLAGMICADAVRGNYVGPRSPGTVFNLMYRLGTGGEVRMPKGGMGAVARAFEAAATKAGCDLRTGSGVARVNVEADKVTGIVLEDGTEIATRAVLSSAAPMATMKMAGIEHFDVEAARRIKNMRCKGTVAKLNLVLKSAPQIEGLSAAQMAGRLLIAPSAETVERSFNPVKYNELPTAPVVEAVIPTLSDPELASGGRHILSAVIQHVPHTPTGGWNDANRQQVIDTVVAQLEAHMPGLSSTIEEAQLLTPSDIEDLTGAPGGHWHHAEMGVDQILTVRPVNGLAHYRFAVGGLYLCGAAAHPGGDVTGVPGRNSAMQLLKDGVLS</sequence>
<dbReference type="OrthoDB" id="9774675at2"/>
<dbReference type="EMBL" id="FQZQ01000005">
    <property type="protein sequence ID" value="SHJ09075.1"/>
    <property type="molecule type" value="Genomic_DNA"/>
</dbReference>
<comment type="function">
    <text evidence="1">Probable oxidoreductase that may play a role as regulator of mitochondrial function.</text>
</comment>
<proteinExistence type="predicted"/>
<dbReference type="AlphaFoldDB" id="A0A1M6GGK0"/>
<name>A0A1M6GGK0_9RHOB</name>
<organism evidence="5 6">
    <name type="scientific">Shimia gijangensis</name>
    <dbReference type="NCBI Taxonomy" id="1470563"/>
    <lineage>
        <taxon>Bacteria</taxon>
        <taxon>Pseudomonadati</taxon>
        <taxon>Pseudomonadota</taxon>
        <taxon>Alphaproteobacteria</taxon>
        <taxon>Rhodobacterales</taxon>
        <taxon>Roseobacteraceae</taxon>
    </lineage>
</organism>
<gene>
    <name evidence="5" type="ORF">SAMN05444000_10523</name>
</gene>
<dbReference type="RefSeq" id="WP_073250560.1">
    <property type="nucleotide sequence ID" value="NZ_FQZQ01000005.1"/>
</dbReference>
<evidence type="ECO:0000256" key="1">
    <source>
        <dbReference type="ARBA" id="ARBA00037217"/>
    </source>
</evidence>
<dbReference type="Pfam" id="PF01593">
    <property type="entry name" value="Amino_oxidase"/>
    <property type="match status" value="1"/>
</dbReference>
<protein>
    <recommendedName>
        <fullName evidence="3">Pyridine nucleotide-disulfide oxidoreductase domain-containing protein 2</fullName>
    </recommendedName>
</protein>
<keyword evidence="6" id="KW-1185">Reference proteome</keyword>
<evidence type="ECO:0000256" key="2">
    <source>
        <dbReference type="ARBA" id="ARBA00038825"/>
    </source>
</evidence>
<accession>A0A1M6GGK0</accession>
<feature type="domain" description="Amine oxidase" evidence="4">
    <location>
        <begin position="18"/>
        <end position="505"/>
    </location>
</feature>
<dbReference type="Proteomes" id="UP000183982">
    <property type="component" value="Unassembled WGS sequence"/>
</dbReference>
<dbReference type="InterPro" id="IPR002937">
    <property type="entry name" value="Amino_oxidase"/>
</dbReference>
<evidence type="ECO:0000313" key="6">
    <source>
        <dbReference type="Proteomes" id="UP000183982"/>
    </source>
</evidence>
<dbReference type="SUPFAM" id="SSF51905">
    <property type="entry name" value="FAD/NAD(P)-binding domain"/>
    <property type="match status" value="1"/>
</dbReference>
<evidence type="ECO:0000313" key="5">
    <source>
        <dbReference type="EMBL" id="SHJ09075.1"/>
    </source>
</evidence>
<evidence type="ECO:0000256" key="3">
    <source>
        <dbReference type="ARBA" id="ARBA00040298"/>
    </source>
</evidence>
<dbReference type="STRING" id="1470563.SAMN05444000_10523"/>
<dbReference type="PANTHER" id="PTHR10668">
    <property type="entry name" value="PHYTOENE DEHYDROGENASE"/>
    <property type="match status" value="1"/>
</dbReference>
<dbReference type="InterPro" id="IPR036188">
    <property type="entry name" value="FAD/NAD-bd_sf"/>
</dbReference>
<comment type="subunit">
    <text evidence="2">Interacts with COX5B; this interaction may contribute to localize PYROXD2 to the inner face of the inner mitochondrial membrane.</text>
</comment>
<evidence type="ECO:0000259" key="4">
    <source>
        <dbReference type="Pfam" id="PF01593"/>
    </source>
</evidence>
<dbReference type="Gene3D" id="3.50.50.60">
    <property type="entry name" value="FAD/NAD(P)-binding domain"/>
    <property type="match status" value="2"/>
</dbReference>
<dbReference type="PANTHER" id="PTHR10668:SF103">
    <property type="entry name" value="PYRIDINE NUCLEOTIDE-DISULFIDE OXIDOREDUCTASE DOMAIN-CONTAINING PROTEIN 2"/>
    <property type="match status" value="1"/>
</dbReference>